<protein>
    <recommendedName>
        <fullName evidence="4">DUF5668 domain-containing protein</fullName>
    </recommendedName>
</protein>
<feature type="transmembrane region" description="Helical" evidence="1">
    <location>
        <begin position="88"/>
        <end position="106"/>
    </location>
</feature>
<feature type="transmembrane region" description="Helical" evidence="1">
    <location>
        <begin position="113"/>
        <end position="134"/>
    </location>
</feature>
<organism evidence="2 3">
    <name type="scientific">Paenibacillus konkukensis</name>
    <dbReference type="NCBI Taxonomy" id="2020716"/>
    <lineage>
        <taxon>Bacteria</taxon>
        <taxon>Bacillati</taxon>
        <taxon>Bacillota</taxon>
        <taxon>Bacilli</taxon>
        <taxon>Bacillales</taxon>
        <taxon>Paenibacillaceae</taxon>
        <taxon>Paenibacillus</taxon>
    </lineage>
</organism>
<sequence length="168" mass="18454">MNRIIIGIVFILLGGGLYLNQGHPVGLGELFGYYWPSLFVIPLGLFFHWLYFSMTAPRAAGLLIPGGILFTAGIVCQVSMLFDSWDVTWPGFIMAVAVGLLEFYWFGARNRYLLIPINILAALSLLFFAVFTLGALYNQLVVKGPIFGIVLMALGAYALIGGSRKRKA</sequence>
<evidence type="ECO:0008006" key="4">
    <source>
        <dbReference type="Google" id="ProtNLM"/>
    </source>
</evidence>
<evidence type="ECO:0000313" key="3">
    <source>
        <dbReference type="Proteomes" id="UP001057134"/>
    </source>
</evidence>
<evidence type="ECO:0000313" key="2">
    <source>
        <dbReference type="EMBL" id="UQZ81397.1"/>
    </source>
</evidence>
<dbReference type="Proteomes" id="UP001057134">
    <property type="component" value="Chromosome"/>
</dbReference>
<keyword evidence="1" id="KW-0812">Transmembrane</keyword>
<accession>A0ABY4RIZ9</accession>
<feature type="transmembrane region" description="Helical" evidence="1">
    <location>
        <begin position="59"/>
        <end position="82"/>
    </location>
</feature>
<proteinExistence type="predicted"/>
<feature type="transmembrane region" description="Helical" evidence="1">
    <location>
        <begin position="140"/>
        <end position="160"/>
    </location>
</feature>
<keyword evidence="3" id="KW-1185">Reference proteome</keyword>
<name>A0ABY4RIZ9_9BACL</name>
<reference evidence="2" key="1">
    <citation type="submission" date="2018-02" db="EMBL/GenBank/DDBJ databases">
        <authorList>
            <person name="Kim S.-K."/>
            <person name="Jung H.-I."/>
            <person name="Lee S.-W."/>
        </authorList>
    </citation>
    <scope>NUCLEOTIDE SEQUENCE</scope>
    <source>
        <strain evidence="2">SK3146</strain>
    </source>
</reference>
<gene>
    <name evidence="2" type="ORF">SK3146_00553</name>
</gene>
<reference evidence="2" key="2">
    <citation type="journal article" date="2021" name="J Anim Sci Technol">
        <title>Complete genome sequence of Paenibacillus konkukensis sp. nov. SK3146 as a potential probiotic strain.</title>
        <authorList>
            <person name="Jung H.I."/>
            <person name="Park S."/>
            <person name="Niu K.M."/>
            <person name="Lee S.W."/>
            <person name="Kothari D."/>
            <person name="Yi K.J."/>
            <person name="Kim S.K."/>
        </authorList>
    </citation>
    <scope>NUCLEOTIDE SEQUENCE</scope>
    <source>
        <strain evidence="2">SK3146</strain>
    </source>
</reference>
<keyword evidence="1" id="KW-1133">Transmembrane helix</keyword>
<dbReference type="EMBL" id="CP027059">
    <property type="protein sequence ID" value="UQZ81397.1"/>
    <property type="molecule type" value="Genomic_DNA"/>
</dbReference>
<feature type="transmembrane region" description="Helical" evidence="1">
    <location>
        <begin position="32"/>
        <end position="52"/>
    </location>
</feature>
<evidence type="ECO:0000256" key="1">
    <source>
        <dbReference type="SAM" id="Phobius"/>
    </source>
</evidence>
<keyword evidence="1" id="KW-0472">Membrane</keyword>
<dbReference type="RefSeq" id="WP_249863639.1">
    <property type="nucleotide sequence ID" value="NZ_CP027059.1"/>
</dbReference>